<dbReference type="GO" id="GO:0032993">
    <property type="term" value="C:protein-DNA complex"/>
    <property type="evidence" value="ECO:0007669"/>
    <property type="project" value="TreeGrafter"/>
</dbReference>
<gene>
    <name evidence="10" type="ORF">ABWT76_003865</name>
</gene>
<proteinExistence type="predicted"/>
<dbReference type="GO" id="GO:0005829">
    <property type="term" value="C:cytosol"/>
    <property type="evidence" value="ECO:0007669"/>
    <property type="project" value="TreeGrafter"/>
</dbReference>
<dbReference type="Gene3D" id="6.10.250.690">
    <property type="match status" value="1"/>
</dbReference>
<dbReference type="SMART" id="SM00448">
    <property type="entry name" value="REC"/>
    <property type="match status" value="1"/>
</dbReference>
<accession>A0AAU8J7U4</accession>
<evidence type="ECO:0000256" key="4">
    <source>
        <dbReference type="ARBA" id="ARBA00023125"/>
    </source>
</evidence>
<keyword evidence="2" id="KW-0902">Two-component regulatory system</keyword>
<evidence type="ECO:0000256" key="7">
    <source>
        <dbReference type="PROSITE-ProRule" id="PRU01091"/>
    </source>
</evidence>
<dbReference type="InterPro" id="IPR001867">
    <property type="entry name" value="OmpR/PhoB-type_DNA-bd"/>
</dbReference>
<dbReference type="RefSeq" id="WP_054467186.1">
    <property type="nucleotide sequence ID" value="NZ_CP159837.1"/>
</dbReference>
<keyword evidence="1 6" id="KW-0597">Phosphoprotein</keyword>
<feature type="modified residue" description="4-aspartylphosphate" evidence="6">
    <location>
        <position position="51"/>
    </location>
</feature>
<dbReference type="GO" id="GO:0006355">
    <property type="term" value="P:regulation of DNA-templated transcription"/>
    <property type="evidence" value="ECO:0007669"/>
    <property type="project" value="InterPro"/>
</dbReference>
<evidence type="ECO:0000256" key="1">
    <source>
        <dbReference type="ARBA" id="ARBA00022553"/>
    </source>
</evidence>
<keyword evidence="3" id="KW-0805">Transcription regulation</keyword>
<evidence type="ECO:0000313" key="10">
    <source>
        <dbReference type="EMBL" id="XCM35206.1"/>
    </source>
</evidence>
<organism evidence="10">
    <name type="scientific">Planktothricoides raciborskii GIHE-MW2</name>
    <dbReference type="NCBI Taxonomy" id="2792601"/>
    <lineage>
        <taxon>Bacteria</taxon>
        <taxon>Bacillati</taxon>
        <taxon>Cyanobacteriota</taxon>
        <taxon>Cyanophyceae</taxon>
        <taxon>Oscillatoriophycideae</taxon>
        <taxon>Oscillatoriales</taxon>
        <taxon>Oscillatoriaceae</taxon>
        <taxon>Planktothricoides</taxon>
    </lineage>
</organism>
<feature type="domain" description="OmpR/PhoB-type" evidence="9">
    <location>
        <begin position="124"/>
        <end position="223"/>
    </location>
</feature>
<dbReference type="Pfam" id="PF00072">
    <property type="entry name" value="Response_reg"/>
    <property type="match status" value="1"/>
</dbReference>
<reference evidence="10" key="1">
    <citation type="submission" date="2024-07" db="EMBL/GenBank/DDBJ databases">
        <authorList>
            <person name="Kim Y.J."/>
            <person name="Jeong J.Y."/>
        </authorList>
    </citation>
    <scope>NUCLEOTIDE SEQUENCE</scope>
    <source>
        <strain evidence="10">GIHE-MW2</strain>
    </source>
</reference>
<dbReference type="InterPro" id="IPR001789">
    <property type="entry name" value="Sig_transdc_resp-reg_receiver"/>
</dbReference>
<dbReference type="EMBL" id="CP159837">
    <property type="protein sequence ID" value="XCM35206.1"/>
    <property type="molecule type" value="Genomic_DNA"/>
</dbReference>
<feature type="DNA-binding region" description="OmpR/PhoB-type" evidence="7">
    <location>
        <begin position="124"/>
        <end position="223"/>
    </location>
</feature>
<dbReference type="CDD" id="cd00383">
    <property type="entry name" value="trans_reg_C"/>
    <property type="match status" value="1"/>
</dbReference>
<dbReference type="Gene3D" id="1.10.10.10">
    <property type="entry name" value="Winged helix-like DNA-binding domain superfamily/Winged helix DNA-binding domain"/>
    <property type="match status" value="1"/>
</dbReference>
<dbReference type="PANTHER" id="PTHR48111">
    <property type="entry name" value="REGULATOR OF RPOS"/>
    <property type="match status" value="1"/>
</dbReference>
<dbReference type="Gene3D" id="3.40.50.2300">
    <property type="match status" value="1"/>
</dbReference>
<sequence length="224" mass="25509">MKILVVEDDDRIARPIAEDLKHQHYIVDVVCDGQQGWEYAQTVEYDLILLDLMLPKLDGIRLCKHLRSNNYRGFILMITARDTTTDKVMGLDAGADDYLVKPFELEELSARIRAVSRRSPEIRPAILSYGNLQLNPSNHEVTCNGKPLALTPKEYTLLKFFLSNPHKVLTRGGLLDKLWELDKSSGEETVKTHLTNLRRKLKVAGIEEELISTVYGVGYRFSPK</sequence>
<dbReference type="FunFam" id="3.40.50.2300:FF:000002">
    <property type="entry name" value="DNA-binding response regulator PhoP"/>
    <property type="match status" value="1"/>
</dbReference>
<dbReference type="InterPro" id="IPR016032">
    <property type="entry name" value="Sig_transdc_resp-reg_C-effctor"/>
</dbReference>
<evidence type="ECO:0000256" key="3">
    <source>
        <dbReference type="ARBA" id="ARBA00023015"/>
    </source>
</evidence>
<evidence type="ECO:0000256" key="6">
    <source>
        <dbReference type="PROSITE-ProRule" id="PRU00169"/>
    </source>
</evidence>
<dbReference type="Pfam" id="PF00486">
    <property type="entry name" value="Trans_reg_C"/>
    <property type="match status" value="1"/>
</dbReference>
<dbReference type="GO" id="GO:0000156">
    <property type="term" value="F:phosphorelay response regulator activity"/>
    <property type="evidence" value="ECO:0007669"/>
    <property type="project" value="TreeGrafter"/>
</dbReference>
<dbReference type="GO" id="GO:0000976">
    <property type="term" value="F:transcription cis-regulatory region binding"/>
    <property type="evidence" value="ECO:0007669"/>
    <property type="project" value="TreeGrafter"/>
</dbReference>
<dbReference type="AlphaFoldDB" id="A0AAU8J7U4"/>
<dbReference type="PROSITE" id="PS51755">
    <property type="entry name" value="OMPR_PHOB"/>
    <property type="match status" value="1"/>
</dbReference>
<dbReference type="CDD" id="cd19935">
    <property type="entry name" value="REC_OmpR_CusR-like"/>
    <property type="match status" value="1"/>
</dbReference>
<keyword evidence="5" id="KW-0804">Transcription</keyword>
<keyword evidence="4 7" id="KW-0238">DNA-binding</keyword>
<evidence type="ECO:0000256" key="5">
    <source>
        <dbReference type="ARBA" id="ARBA00023163"/>
    </source>
</evidence>
<dbReference type="SUPFAM" id="SSF52172">
    <property type="entry name" value="CheY-like"/>
    <property type="match status" value="1"/>
</dbReference>
<evidence type="ECO:0000259" key="9">
    <source>
        <dbReference type="PROSITE" id="PS51755"/>
    </source>
</evidence>
<dbReference type="InterPro" id="IPR039420">
    <property type="entry name" value="WalR-like"/>
</dbReference>
<dbReference type="PROSITE" id="PS50110">
    <property type="entry name" value="RESPONSE_REGULATORY"/>
    <property type="match status" value="1"/>
</dbReference>
<dbReference type="SUPFAM" id="SSF46894">
    <property type="entry name" value="C-terminal effector domain of the bipartite response regulators"/>
    <property type="match status" value="1"/>
</dbReference>
<dbReference type="InterPro" id="IPR036388">
    <property type="entry name" value="WH-like_DNA-bd_sf"/>
</dbReference>
<protein>
    <submittedName>
        <fullName evidence="10">Response regulator transcription factor</fullName>
    </submittedName>
</protein>
<name>A0AAU8J7U4_9CYAN</name>
<evidence type="ECO:0000259" key="8">
    <source>
        <dbReference type="PROSITE" id="PS50110"/>
    </source>
</evidence>
<evidence type="ECO:0000256" key="2">
    <source>
        <dbReference type="ARBA" id="ARBA00023012"/>
    </source>
</evidence>
<dbReference type="PANTHER" id="PTHR48111:SF15">
    <property type="entry name" value="OMPR SUBFAMILY"/>
    <property type="match status" value="1"/>
</dbReference>
<feature type="domain" description="Response regulatory" evidence="8">
    <location>
        <begin position="2"/>
        <end position="116"/>
    </location>
</feature>
<dbReference type="InterPro" id="IPR011006">
    <property type="entry name" value="CheY-like_superfamily"/>
</dbReference>
<dbReference type="SMART" id="SM00862">
    <property type="entry name" value="Trans_reg_C"/>
    <property type="match status" value="1"/>
</dbReference>